<dbReference type="EMBL" id="MH500228">
    <property type="protein sequence ID" value="QBF44649.1"/>
    <property type="molecule type" value="Genomic_DNA"/>
</dbReference>
<dbReference type="GO" id="GO:0005524">
    <property type="term" value="F:ATP binding"/>
    <property type="evidence" value="ECO:0007669"/>
    <property type="project" value="UniProtKB-KW"/>
</dbReference>
<dbReference type="SUPFAM" id="SSF52540">
    <property type="entry name" value="P-loop containing nucleoside triphosphate hydrolases"/>
    <property type="match status" value="1"/>
</dbReference>
<dbReference type="InterPro" id="IPR003593">
    <property type="entry name" value="AAA+_ATPase"/>
</dbReference>
<keyword evidence="1 5" id="KW-0150">Chloroplast</keyword>
<evidence type="ECO:0000313" key="5">
    <source>
        <dbReference type="EMBL" id="QBF44634.1"/>
    </source>
</evidence>
<dbReference type="PANTHER" id="PTHR23077:SF171">
    <property type="entry name" value="NUCLEAR VALOSIN-CONTAINING PROTEIN-LIKE"/>
    <property type="match status" value="1"/>
</dbReference>
<evidence type="ECO:0000256" key="1">
    <source>
        <dbReference type="ARBA" id="ARBA00022528"/>
    </source>
</evidence>
<dbReference type="GO" id="GO:0016887">
    <property type="term" value="F:ATP hydrolysis activity"/>
    <property type="evidence" value="ECO:0007669"/>
    <property type="project" value="InterPro"/>
</dbReference>
<gene>
    <name evidence="5" type="primary">ycf2</name>
</gene>
<keyword evidence="5" id="KW-0934">Plastid</keyword>
<feature type="domain" description="AAA+ ATPase" evidence="4">
    <location>
        <begin position="1394"/>
        <end position="1545"/>
    </location>
</feature>
<protein>
    <submittedName>
        <fullName evidence="5">Conserved hypothetical chloroplast protein ycf2</fullName>
    </submittedName>
</protein>
<evidence type="ECO:0000256" key="3">
    <source>
        <dbReference type="ARBA" id="ARBA00022840"/>
    </source>
</evidence>
<dbReference type="Pfam" id="PF00004">
    <property type="entry name" value="AAA"/>
    <property type="match status" value="1"/>
</dbReference>
<dbReference type="InterPro" id="IPR050168">
    <property type="entry name" value="AAA_ATPase_domain"/>
</dbReference>
<dbReference type="EMBL" id="MH500228">
    <property type="protein sequence ID" value="QBF44634.1"/>
    <property type="molecule type" value="Genomic_DNA"/>
</dbReference>
<name>A0A411NIV9_PTEVI</name>
<sequence length="2126" mass="244870">MEEETMVKKVVERRVGVRGPDSSSEVWDFLKVDALKYFSELLKNQHLEELLVSPASTAEPFIRLSDLRFLSSLFLRNLRHSVMRGSSITLEMLMLLTIPISMHRLSDKNSIERGFVLTKVINGGDGIRKKQAENPGNLSRDCILRFKNFFSIGKNRKRGVPAFYYLDSNKDISISAGSSEEKICYDVITPSVSGRWKARITRDSPLFDIFKDETEEIQAVRGDRYLQNLLRFFKFYNQLVVSKNESDCYQNNFASSLLREIRNKQDLDRLQAIRLRNDSLSPVVLDPCDKALLESIDSADQRGDGSAFSFEQEAFSNLSSFTSCEKTMLFRNFLSGLDYEKYGKDFPVLHAYSQIRNQLINRLTDFPSIIKKSNLILDGEIVIDVSNSIKSEKGFLPPRMGENITFTEISGKGKKLGLASSGYFDFNDIFPNYFEASLGIPKEITNRSENTNFSKKLKGRGNLDSIYSLVRLYGRSEIIPLYPTYIFLLHDYFCALSTEYFSRIKYWLDVWTGSREYTIVARIATEQTVFEWKGNVERLLNEYVTYRIDECRNVQSNVRRWLDTTGDLSLSSVGKSLGKAMRDDLEEIICRVSIMRNELLNNAGACLGSTNQHTKKYFHRFLDVLFLSKMIVTEATRQKAMVDTIDYCIEKLDDIDFDKLNKMDLIDLDFFSSLFDGYIDEQILSLKTILGTKRSFFIEPRLLRGEESVGSSTALKPALNPTIPGLPRIEAIRAGFSNDAFSITGRQIWNLFLHDLNREGGSIKGIGGGISKNISAQMNKLNDSPVRSRAGNKFISRIKGGFFIFIGRCNSSYLNVLENFSVGSDKKAISSDIISSIHPQLSDSLSSNLSKQTAWKAAGHLLTPTQFISSNLHESATTVTHLDGLPNSISDLNGLLASLNSSPREAIDSSLSSCSNDGVFSEEASVNSDWRSNHQRPQPRWNLVLDQVNSEKFVKDGLDPRNDGSTSNRVCRNGLSIGYFWEPEELDTPYWLLRFSLCNDVTSRFLAGSIGKEVPHEDAGFADSSAREEATRLSHFTNFNELSKDLNKYKISWIFWRDSMGEKWSLLRDYIPLFFTPTWWRYFYDLIRETYPEIVLKISYDSNHELPRICEGIAKDLVGSAKGYLLRSLQRLGLRFENNSIRTLSSEIDLLIPEKIPDEVEMSHPGEWSVSQFSDRPIFYCCILSILFVLALLKYPLSAVSGFNSFHSWKRFDTIEYLTDPMRGSYLKKVMYSPPTSQMLTRDLLIHSLNRFLSYVNNIIFFLFVKNEIDSWIFRRESSDILDNSKELLTQYLVATKIIYRYSSKLKSNYDLLSNNIFHEPYPRGRSNVLAYLLQFWQNDLLGHKIRKLDPVEKWAFSAFGRNILFSATTKRRDGILNMPCCDIPISLQSGLLPYKGILLVGPIETGRSSIIRDVAFNSYFPVVKLPLKKFIYNRSFFSNVRGNFISKESVHRLNIVFEIAKEMSPCTLWIQDIHELNIHRSYNKLEADPKFLLCQILKSIGHKLGNSNIRKNVVIATTHVPARIDPASVAPNRLNQLINFRKSNGHQRQKELSILLRIQGFKIGSNPPLLESTVSGTTGYSKRDLFFLANEALLIGTSRRKKFVCSNAIGLALHRQHSTVSDMGNAMESDSEWEIYSYEIAEATSKNSLIDTYLTNIPFIGRDALKMRFYYLSNWYVEPSITKSTIDEFTMFSHLLGLLAELVARDSLQMDMRKKENFTVIDKLVENDLNLACGVLENLSSNFSRSEICEGGDRRNNSFSISFPIGKPKYCSGVTSTSRSSKFLRRGRLSSLTDFEMQQSPELINSTTEVSREITWSHKAWRLRFLRGGIYELMGVLSEPNHLYNLILLYHNQNYIPQQDFEFNKIKGEKRKWRNRSGYLFSFEKSVTNVTDHFIKRLENRLDNMLLREQFFELGISGDSSNEYETHCDRFNETTRLFGGRFIWDPMLLFQPDPNIPSLRRNLLPTKELVRRLYTIYGMRRQRLQKMSNKKLKNFFLYREDNPKLKPDSSINRWNNLPSDEEERDSEYVKETSFMDIHLQYPQTFPPVRLDCYTVAEDFPGRFLRFRLLVHRNRWMRRNRSPFQDFLIYNMLLETCEYLSNPFRFGEEASLDQTMKQFLHESSMS</sequence>
<keyword evidence="3" id="KW-0067">ATP-binding</keyword>
<geneLocation type="chloroplast" evidence="5"/>
<evidence type="ECO:0000259" key="4">
    <source>
        <dbReference type="SMART" id="SM00382"/>
    </source>
</evidence>
<evidence type="ECO:0000256" key="2">
    <source>
        <dbReference type="ARBA" id="ARBA00022741"/>
    </source>
</evidence>
<proteinExistence type="predicted"/>
<dbReference type="InterPro" id="IPR027417">
    <property type="entry name" value="P-loop_NTPase"/>
</dbReference>
<dbReference type="CDD" id="cd19505">
    <property type="entry name" value="RecA-like_Ycf2"/>
    <property type="match status" value="1"/>
</dbReference>
<organism evidence="5">
    <name type="scientific">Pteris vittata</name>
    <name type="common">Chinese ladder brake</name>
    <dbReference type="NCBI Taxonomy" id="13821"/>
    <lineage>
        <taxon>Eukaryota</taxon>
        <taxon>Viridiplantae</taxon>
        <taxon>Streptophyta</taxon>
        <taxon>Embryophyta</taxon>
        <taxon>Tracheophyta</taxon>
        <taxon>Polypodiopsida</taxon>
        <taxon>Polypodiidae</taxon>
        <taxon>Polypodiales</taxon>
        <taxon>Pteridineae</taxon>
        <taxon>Pteridaceae</taxon>
        <taxon>Pteridoideae</taxon>
        <taxon>Pteris</taxon>
        <taxon>Pteris subgen. Pteris</taxon>
        <taxon>Pteris sect. Pteris</taxon>
    </lineage>
</organism>
<dbReference type="Gene3D" id="1.10.8.60">
    <property type="match status" value="1"/>
</dbReference>
<dbReference type="SMART" id="SM00382">
    <property type="entry name" value="AAA"/>
    <property type="match status" value="1"/>
</dbReference>
<dbReference type="Gene3D" id="3.40.50.300">
    <property type="entry name" value="P-loop containing nucleotide triphosphate hydrolases"/>
    <property type="match status" value="1"/>
</dbReference>
<reference evidence="5" key="1">
    <citation type="journal article" date="2018" name="Mitochondrial DNA Part B Resour">
        <title>The first complete chloroplast genome of Pteris vittata (Pteridaceae), an arsenic hyperaccumulating fern.</title>
        <authorList>
            <person name="Zeng H."/>
            <person name="Li M."/>
            <person name="Xu R."/>
            <person name="Liu S."/>
            <person name="Wang Z."/>
            <person name="Wang T."/>
            <person name="Su Y."/>
        </authorList>
    </citation>
    <scope>NUCLEOTIDE SEQUENCE</scope>
</reference>
<accession>A0A411NIV9</accession>
<dbReference type="PANTHER" id="PTHR23077">
    <property type="entry name" value="AAA-FAMILY ATPASE"/>
    <property type="match status" value="1"/>
</dbReference>
<keyword evidence="2" id="KW-0547">Nucleotide-binding</keyword>
<dbReference type="InterPro" id="IPR003959">
    <property type="entry name" value="ATPase_AAA_core"/>
</dbReference>